<gene>
    <name evidence="1" type="ORF">ALC57_07619</name>
</gene>
<organism evidence="1 2">
    <name type="scientific">Trachymyrmex cornetzi</name>
    <dbReference type="NCBI Taxonomy" id="471704"/>
    <lineage>
        <taxon>Eukaryota</taxon>
        <taxon>Metazoa</taxon>
        <taxon>Ecdysozoa</taxon>
        <taxon>Arthropoda</taxon>
        <taxon>Hexapoda</taxon>
        <taxon>Insecta</taxon>
        <taxon>Pterygota</taxon>
        <taxon>Neoptera</taxon>
        <taxon>Endopterygota</taxon>
        <taxon>Hymenoptera</taxon>
        <taxon>Apocrita</taxon>
        <taxon>Aculeata</taxon>
        <taxon>Formicoidea</taxon>
        <taxon>Formicidae</taxon>
        <taxon>Myrmicinae</taxon>
        <taxon>Trachymyrmex</taxon>
    </lineage>
</organism>
<keyword evidence="2" id="KW-1185">Reference proteome</keyword>
<dbReference type="AlphaFoldDB" id="A0A151J7T7"/>
<dbReference type="EMBL" id="KQ979640">
    <property type="protein sequence ID" value="KYN20045.1"/>
    <property type="molecule type" value="Genomic_DNA"/>
</dbReference>
<dbReference type="Proteomes" id="UP000078492">
    <property type="component" value="Unassembled WGS sequence"/>
</dbReference>
<name>A0A151J7T7_9HYME</name>
<accession>A0A151J7T7</accession>
<evidence type="ECO:0000313" key="1">
    <source>
        <dbReference type="EMBL" id="KYN20045.1"/>
    </source>
</evidence>
<evidence type="ECO:0000313" key="2">
    <source>
        <dbReference type="Proteomes" id="UP000078492"/>
    </source>
</evidence>
<protein>
    <submittedName>
        <fullName evidence="1">Uncharacterized protein</fullName>
    </submittedName>
</protein>
<proteinExistence type="predicted"/>
<sequence>MPHVKSKSFSTLPNFFPTDFHLPDSSLSRFPLLFLKLCRQYLSPTRFLFMTAHESLELDEHSAREVLA</sequence>
<reference evidence="1 2" key="1">
    <citation type="submission" date="2015-09" db="EMBL/GenBank/DDBJ databases">
        <title>Trachymyrmex cornetzi WGS genome.</title>
        <authorList>
            <person name="Nygaard S."/>
            <person name="Hu H."/>
            <person name="Boomsma J."/>
            <person name="Zhang G."/>
        </authorList>
    </citation>
    <scope>NUCLEOTIDE SEQUENCE [LARGE SCALE GENOMIC DNA]</scope>
    <source>
        <strain evidence="1">Tcor2-1</strain>
        <tissue evidence="1">Whole body</tissue>
    </source>
</reference>